<feature type="region of interest" description="Disordered" evidence="2">
    <location>
        <begin position="178"/>
        <end position="197"/>
    </location>
</feature>
<sequence length="298" mass="33107">MTLEELVPCDSSKMQAVSEAVERVLVAAQRQDRLTVGVYESAKLMNVDPDSVVLCVLATDEEDEGDIALQIHFTLIQAFCCDNDIHILRVSGMQRLASLLGDPEPGAEPRDLHCLLVTNPHTDAWKSQGLAEVASYCAESRDRNQEMEEKQAAVQPNQPKHPPILHFSFSNRRGEKGAARPHRWAREGRAVPAGDARRSRAEESCGATGPCRGAPGGGRGLFWCFFFFFLASVTRGMEGCRWRDGFADGLLFFFVVVFPWGCRWRWDRACSTTGSLCASEPLGETPLQICYRVYSCTE</sequence>
<name>A0A8C3CAC9_CAIMO</name>
<dbReference type="SUPFAM" id="SSF55315">
    <property type="entry name" value="L30e-like"/>
    <property type="match status" value="1"/>
</dbReference>
<reference evidence="4" key="3">
    <citation type="submission" date="2025-09" db="UniProtKB">
        <authorList>
            <consortium name="Ensembl"/>
        </authorList>
    </citation>
    <scope>IDENTIFICATION</scope>
</reference>
<evidence type="ECO:0000256" key="1">
    <source>
        <dbReference type="ARBA" id="ARBA00007361"/>
    </source>
</evidence>
<dbReference type="AlphaFoldDB" id="A0A8C3CAC9"/>
<dbReference type="InterPro" id="IPR024824">
    <property type="entry name" value="GADD45"/>
</dbReference>
<dbReference type="FunFam" id="3.30.1330.30:FF:000012">
    <property type="entry name" value="growth arrest and DNA damage-inducible protein GADD45 alpha"/>
    <property type="match status" value="1"/>
</dbReference>
<dbReference type="InterPro" id="IPR029064">
    <property type="entry name" value="Ribosomal_eL30-like_sf"/>
</dbReference>
<comment type="similarity">
    <text evidence="1">Belongs to the GADD45 family.</text>
</comment>
<dbReference type="GO" id="GO:0051726">
    <property type="term" value="P:regulation of cell cycle"/>
    <property type="evidence" value="ECO:0007669"/>
    <property type="project" value="InterPro"/>
</dbReference>
<dbReference type="PANTHER" id="PTHR10411">
    <property type="entry name" value="GROWTH ARREST AND DNA DAMAGE-INDUCIBLE PROTEIN GADD45"/>
    <property type="match status" value="1"/>
</dbReference>
<reference evidence="4" key="2">
    <citation type="submission" date="2025-08" db="UniProtKB">
        <authorList>
            <consortium name="Ensembl"/>
        </authorList>
    </citation>
    <scope>IDENTIFICATION</scope>
</reference>
<dbReference type="Proteomes" id="UP000694556">
    <property type="component" value="Chromosome 29"/>
</dbReference>
<accession>A0A8C3CAC9</accession>
<evidence type="ECO:0000313" key="4">
    <source>
        <dbReference type="Ensembl" id="ENSCMMP00000016649.1"/>
    </source>
</evidence>
<organism evidence="4 5">
    <name type="scientific">Cairina moschata</name>
    <name type="common">Muscovy duck</name>
    <dbReference type="NCBI Taxonomy" id="8855"/>
    <lineage>
        <taxon>Eukaryota</taxon>
        <taxon>Metazoa</taxon>
        <taxon>Chordata</taxon>
        <taxon>Craniata</taxon>
        <taxon>Vertebrata</taxon>
        <taxon>Euteleostomi</taxon>
        <taxon>Archelosauria</taxon>
        <taxon>Archosauria</taxon>
        <taxon>Dinosauria</taxon>
        <taxon>Saurischia</taxon>
        <taxon>Theropoda</taxon>
        <taxon>Coelurosauria</taxon>
        <taxon>Aves</taxon>
        <taxon>Neognathae</taxon>
        <taxon>Galloanserae</taxon>
        <taxon>Anseriformes</taxon>
        <taxon>Anatidae</taxon>
        <taxon>Anatinae</taxon>
        <taxon>Cairina</taxon>
    </lineage>
</organism>
<dbReference type="GO" id="GO:0005634">
    <property type="term" value="C:nucleus"/>
    <property type="evidence" value="ECO:0007669"/>
    <property type="project" value="InterPro"/>
</dbReference>
<dbReference type="Gene3D" id="3.30.1330.30">
    <property type="match status" value="1"/>
</dbReference>
<protein>
    <submittedName>
        <fullName evidence="4">Growth arrest and DNA damage inducible beta</fullName>
    </submittedName>
</protein>
<evidence type="ECO:0000256" key="2">
    <source>
        <dbReference type="SAM" id="MobiDB-lite"/>
    </source>
</evidence>
<evidence type="ECO:0000259" key="3">
    <source>
        <dbReference type="Pfam" id="PF01248"/>
    </source>
</evidence>
<feature type="domain" description="Ribosomal protein eL8/eL30/eS12/Gadd45" evidence="3">
    <location>
        <begin position="20"/>
        <end position="105"/>
    </location>
</feature>
<dbReference type="GO" id="GO:0005737">
    <property type="term" value="C:cytoplasm"/>
    <property type="evidence" value="ECO:0007669"/>
    <property type="project" value="TreeGrafter"/>
</dbReference>
<dbReference type="InterPro" id="IPR004038">
    <property type="entry name" value="Ribosomal_eL8/eL30/eS12/Gad45"/>
</dbReference>
<evidence type="ECO:0000313" key="5">
    <source>
        <dbReference type="Proteomes" id="UP000694556"/>
    </source>
</evidence>
<keyword evidence="5" id="KW-1185">Reference proteome</keyword>
<dbReference type="Pfam" id="PF01248">
    <property type="entry name" value="Ribosomal_L7Ae"/>
    <property type="match status" value="1"/>
</dbReference>
<reference evidence="4" key="1">
    <citation type="submission" date="2018-09" db="EMBL/GenBank/DDBJ databases">
        <title>Common duck and Muscovy duck high density SNP chip.</title>
        <authorList>
            <person name="Vignal A."/>
            <person name="Thebault N."/>
            <person name="Warren W.C."/>
        </authorList>
    </citation>
    <scope>NUCLEOTIDE SEQUENCE [LARGE SCALE GENOMIC DNA]</scope>
</reference>
<dbReference type="Ensembl" id="ENSCMMT00000018309.1">
    <property type="protein sequence ID" value="ENSCMMP00000016649.1"/>
    <property type="gene ID" value="ENSCMMG00000010574.1"/>
</dbReference>
<dbReference type="PANTHER" id="PTHR10411:SF5">
    <property type="entry name" value="GROWTH ARREST AND DNA DAMAGE-INDUCIBLE PROTEIN GADD45 BETA"/>
    <property type="match status" value="1"/>
</dbReference>
<proteinExistence type="inferred from homology"/>